<dbReference type="PANTHER" id="PTHR37845:SF1">
    <property type="entry name" value="SEQUENCE ORPHAN"/>
    <property type="match status" value="1"/>
</dbReference>
<dbReference type="AlphaFoldDB" id="A0A8H7QH83"/>
<name>A0A8H7QH83_9FUNG</name>
<protein>
    <submittedName>
        <fullName evidence="1">Uncharacterized protein</fullName>
    </submittedName>
</protein>
<reference evidence="1" key="1">
    <citation type="submission" date="2020-12" db="EMBL/GenBank/DDBJ databases">
        <title>Metabolic potential, ecology and presence of endohyphal bacteria is reflected in genomic diversity of Mucoromycotina.</title>
        <authorList>
            <person name="Muszewska A."/>
            <person name="Okrasinska A."/>
            <person name="Steczkiewicz K."/>
            <person name="Drgas O."/>
            <person name="Orlowska M."/>
            <person name="Perlinska-Lenart U."/>
            <person name="Aleksandrzak-Piekarczyk T."/>
            <person name="Szatraj K."/>
            <person name="Zielenkiewicz U."/>
            <person name="Pilsyk S."/>
            <person name="Malc E."/>
            <person name="Mieczkowski P."/>
            <person name="Kruszewska J.S."/>
            <person name="Biernat P."/>
            <person name="Pawlowska J."/>
        </authorList>
    </citation>
    <scope>NUCLEOTIDE SEQUENCE</scope>
    <source>
        <strain evidence="1">CBS 226.32</strain>
    </source>
</reference>
<dbReference type="GO" id="GO:0005739">
    <property type="term" value="C:mitochondrion"/>
    <property type="evidence" value="ECO:0007669"/>
    <property type="project" value="TreeGrafter"/>
</dbReference>
<sequence>MSTELKPSQNIHQTPLLYSKERLLKLYGVDLFAAVSSAAMVSPFIAVVDRSIIENLNGKRKLVDGLKFGLQSFVSKPFQFATSKQFNIVLGLYFSTYATANIVETTCEQYSVDASKTSMYKFAATTFVNIFLCVYKDKVFASMFGVSANKSLPKLSYLLFAARDSLTIAASFTAPSYIANALQSNSIISSEKSANVIAQLVCPAAVQVASTPVHLFALDLYNRPGASMALRSQLIKKEYVKSTLARVGRIGPAFGIGGVGNTFFRSYRNQV</sequence>
<dbReference type="InterPro" id="IPR038781">
    <property type="entry name" value="C365.16-ike"/>
</dbReference>
<evidence type="ECO:0000313" key="1">
    <source>
        <dbReference type="EMBL" id="KAG2192109.1"/>
    </source>
</evidence>
<dbReference type="Proteomes" id="UP000650833">
    <property type="component" value="Unassembled WGS sequence"/>
</dbReference>
<dbReference type="OrthoDB" id="275936at2759"/>
<dbReference type="EMBL" id="JAEPRC010000756">
    <property type="protein sequence ID" value="KAG2192109.1"/>
    <property type="molecule type" value="Genomic_DNA"/>
</dbReference>
<dbReference type="PANTHER" id="PTHR37845">
    <property type="entry name" value="SEQUENCE ORPHAN"/>
    <property type="match status" value="1"/>
</dbReference>
<organism evidence="1 2">
    <name type="scientific">Mucor plumbeus</name>
    <dbReference type="NCBI Taxonomy" id="97098"/>
    <lineage>
        <taxon>Eukaryota</taxon>
        <taxon>Fungi</taxon>
        <taxon>Fungi incertae sedis</taxon>
        <taxon>Mucoromycota</taxon>
        <taxon>Mucoromycotina</taxon>
        <taxon>Mucoromycetes</taxon>
        <taxon>Mucorales</taxon>
        <taxon>Mucorineae</taxon>
        <taxon>Mucoraceae</taxon>
        <taxon>Mucor</taxon>
    </lineage>
</organism>
<proteinExistence type="predicted"/>
<gene>
    <name evidence="1" type="ORF">INT46_001076</name>
</gene>
<comment type="caution">
    <text evidence="1">The sequence shown here is derived from an EMBL/GenBank/DDBJ whole genome shotgun (WGS) entry which is preliminary data.</text>
</comment>
<keyword evidence="2" id="KW-1185">Reference proteome</keyword>
<evidence type="ECO:0000313" key="2">
    <source>
        <dbReference type="Proteomes" id="UP000650833"/>
    </source>
</evidence>
<accession>A0A8H7QH83</accession>